<feature type="domain" description="Plant heme peroxidase family profile" evidence="17">
    <location>
        <begin position="24"/>
        <end position="104"/>
    </location>
</feature>
<comment type="catalytic activity">
    <reaction evidence="1">
        <text>2 a phenolic donor + H2O2 = 2 a phenolic radical donor + 2 H2O</text>
        <dbReference type="Rhea" id="RHEA:56136"/>
        <dbReference type="ChEBI" id="CHEBI:15377"/>
        <dbReference type="ChEBI" id="CHEBI:16240"/>
        <dbReference type="ChEBI" id="CHEBI:139520"/>
        <dbReference type="ChEBI" id="CHEBI:139521"/>
        <dbReference type="EC" id="1.11.1.7"/>
    </reaction>
</comment>
<evidence type="ECO:0000256" key="2">
    <source>
        <dbReference type="ARBA" id="ARBA00001970"/>
    </source>
</evidence>
<dbReference type="Proteomes" id="UP000289738">
    <property type="component" value="Chromosome B07"/>
</dbReference>
<name>A0A444YA60_ARAHY</name>
<evidence type="ECO:0000256" key="3">
    <source>
        <dbReference type="ARBA" id="ARBA00002322"/>
    </source>
</evidence>
<dbReference type="SUPFAM" id="SSF48113">
    <property type="entry name" value="Heme-dependent peroxidases"/>
    <property type="match status" value="1"/>
</dbReference>
<evidence type="ECO:0000313" key="18">
    <source>
        <dbReference type="EMBL" id="RYQ98717.1"/>
    </source>
</evidence>
<feature type="binding site" evidence="11">
    <location>
        <position position="81"/>
    </location>
    <ligand>
        <name>Ca(2+)</name>
        <dbReference type="ChEBI" id="CHEBI:29108"/>
        <label>1</label>
    </ligand>
</feature>
<accession>A0A444YA60</accession>
<evidence type="ECO:0000256" key="8">
    <source>
        <dbReference type="ARBA" id="ARBA00023002"/>
    </source>
</evidence>
<reference evidence="18 19" key="1">
    <citation type="submission" date="2019-01" db="EMBL/GenBank/DDBJ databases">
        <title>Sequencing of cultivated peanut Arachis hypogaea provides insights into genome evolution and oil improvement.</title>
        <authorList>
            <person name="Chen X."/>
        </authorList>
    </citation>
    <scope>NUCLEOTIDE SEQUENCE [LARGE SCALE GENOMIC DNA]</scope>
    <source>
        <strain evidence="19">cv. Fuhuasheng</strain>
        <tissue evidence="18">Leaves</tissue>
    </source>
</reference>
<feature type="compositionally biased region" description="Basic and acidic residues" evidence="15">
    <location>
        <begin position="162"/>
        <end position="178"/>
    </location>
</feature>
<feature type="binding site" evidence="11">
    <location>
        <position position="66"/>
    </location>
    <ligand>
        <name>Ca(2+)</name>
        <dbReference type="ChEBI" id="CHEBI:29108"/>
        <label>1</label>
    </ligand>
</feature>
<comment type="cofactor">
    <cofactor evidence="11">
        <name>Ca(2+)</name>
        <dbReference type="ChEBI" id="CHEBI:29108"/>
    </cofactor>
    <text evidence="11">Binds 2 calcium ions per subunit.</text>
</comment>
<dbReference type="GO" id="GO:0020037">
    <property type="term" value="F:heme binding"/>
    <property type="evidence" value="ECO:0007669"/>
    <property type="project" value="InterPro"/>
</dbReference>
<evidence type="ECO:0000256" key="10">
    <source>
        <dbReference type="PIRSR" id="PIRSR600823-1"/>
    </source>
</evidence>
<evidence type="ECO:0000256" key="6">
    <source>
        <dbReference type="ARBA" id="ARBA00022617"/>
    </source>
</evidence>
<dbReference type="InterPro" id="IPR002016">
    <property type="entry name" value="Haem_peroxidase"/>
</dbReference>
<dbReference type="Pfam" id="PF00141">
    <property type="entry name" value="peroxidase"/>
    <property type="match status" value="1"/>
</dbReference>
<dbReference type="AlphaFoldDB" id="A0A444YA60"/>
<dbReference type="STRING" id="3818.A0A444YA60"/>
<keyword evidence="7 11" id="KW-0479">Metal-binding</keyword>
<comment type="caution">
    <text evidence="18">The sequence shown here is derived from an EMBL/GenBank/DDBJ whole genome shotgun (WGS) entry which is preliminary data.</text>
</comment>
<dbReference type="Gene3D" id="1.10.520.10">
    <property type="match status" value="1"/>
</dbReference>
<keyword evidence="19" id="KW-1185">Reference proteome</keyword>
<dbReference type="PROSITE" id="PS00436">
    <property type="entry name" value="PEROXIDASE_2"/>
    <property type="match status" value="1"/>
</dbReference>
<comment type="cofactor">
    <cofactor evidence="2">
        <name>heme b</name>
        <dbReference type="ChEBI" id="CHEBI:60344"/>
    </cofactor>
</comment>
<dbReference type="GO" id="GO:0140825">
    <property type="term" value="F:lactoperoxidase activity"/>
    <property type="evidence" value="ECO:0007669"/>
    <property type="project" value="UniProtKB-EC"/>
</dbReference>
<comment type="similarity">
    <text evidence="14">Belongs to the peroxidase family.</text>
</comment>
<keyword evidence="11" id="KW-0106">Calcium</keyword>
<dbReference type="PROSITE" id="PS50873">
    <property type="entry name" value="PEROXIDASE_4"/>
    <property type="match status" value="1"/>
</dbReference>
<evidence type="ECO:0000256" key="7">
    <source>
        <dbReference type="ARBA" id="ARBA00022723"/>
    </source>
</evidence>
<keyword evidence="13" id="KW-1015">Disulfide bond</keyword>
<dbReference type="GO" id="GO:0006979">
    <property type="term" value="P:response to oxidative stress"/>
    <property type="evidence" value="ECO:0007669"/>
    <property type="project" value="InterPro"/>
</dbReference>
<dbReference type="PANTHER" id="PTHR31235">
    <property type="entry name" value="PEROXIDASE 25-RELATED"/>
    <property type="match status" value="1"/>
</dbReference>
<keyword evidence="5" id="KW-0575">Peroxidase</keyword>
<comment type="function">
    <text evidence="3">Removal of H(2)O(2), oxidation of toxic reductants, biosynthesis and degradation of lignin, suberization, auxin catabolism, response to environmental stresses such as wounding, pathogen attack and oxidative stress. These functions might be dependent on each isozyme/isoform in each plant tissue.</text>
</comment>
<feature type="active site" description="Proton acceptor" evidence="10">
    <location>
        <position position="65"/>
    </location>
</feature>
<evidence type="ECO:0000256" key="14">
    <source>
        <dbReference type="RuleBase" id="RU004241"/>
    </source>
</evidence>
<evidence type="ECO:0000259" key="17">
    <source>
        <dbReference type="PROSITE" id="PS50873"/>
    </source>
</evidence>
<dbReference type="GO" id="GO:0046872">
    <property type="term" value="F:metal ion binding"/>
    <property type="evidence" value="ECO:0007669"/>
    <property type="project" value="UniProtKB-KW"/>
</dbReference>
<evidence type="ECO:0000256" key="16">
    <source>
        <dbReference type="SAM" id="SignalP"/>
    </source>
</evidence>
<feature type="binding site" evidence="11">
    <location>
        <position position="69"/>
    </location>
    <ligand>
        <name>Ca(2+)</name>
        <dbReference type="ChEBI" id="CHEBI:29108"/>
        <label>1</label>
    </ligand>
</feature>
<evidence type="ECO:0000256" key="1">
    <source>
        <dbReference type="ARBA" id="ARBA00000189"/>
    </source>
</evidence>
<feature type="signal peptide" evidence="16">
    <location>
        <begin position="1"/>
        <end position="23"/>
    </location>
</feature>
<gene>
    <name evidence="18" type="ORF">Ahy_B07g086481</name>
</gene>
<feature type="disulfide bond" evidence="13">
    <location>
        <begin position="67"/>
        <end position="78"/>
    </location>
</feature>
<organism evidence="18 19">
    <name type="scientific">Arachis hypogaea</name>
    <name type="common">Peanut</name>
    <dbReference type="NCBI Taxonomy" id="3818"/>
    <lineage>
        <taxon>Eukaryota</taxon>
        <taxon>Viridiplantae</taxon>
        <taxon>Streptophyta</taxon>
        <taxon>Embryophyta</taxon>
        <taxon>Tracheophyta</taxon>
        <taxon>Spermatophyta</taxon>
        <taxon>Magnoliopsida</taxon>
        <taxon>eudicotyledons</taxon>
        <taxon>Gunneridae</taxon>
        <taxon>Pentapetalae</taxon>
        <taxon>rosids</taxon>
        <taxon>fabids</taxon>
        <taxon>Fabales</taxon>
        <taxon>Fabaceae</taxon>
        <taxon>Papilionoideae</taxon>
        <taxon>50 kb inversion clade</taxon>
        <taxon>dalbergioids sensu lato</taxon>
        <taxon>Dalbergieae</taxon>
        <taxon>Pterocarpus clade</taxon>
        <taxon>Arachis</taxon>
    </lineage>
</organism>
<keyword evidence="6" id="KW-0349">Heme</keyword>
<evidence type="ECO:0000256" key="15">
    <source>
        <dbReference type="SAM" id="MobiDB-lite"/>
    </source>
</evidence>
<keyword evidence="8" id="KW-0560">Oxidoreductase</keyword>
<protein>
    <recommendedName>
        <fullName evidence="4">peroxidase</fullName>
        <ecNumber evidence="4">1.11.1.7</ecNumber>
    </recommendedName>
</protein>
<evidence type="ECO:0000256" key="5">
    <source>
        <dbReference type="ARBA" id="ARBA00022559"/>
    </source>
</evidence>
<evidence type="ECO:0000313" key="19">
    <source>
        <dbReference type="Proteomes" id="UP000289738"/>
    </source>
</evidence>
<evidence type="ECO:0000256" key="4">
    <source>
        <dbReference type="ARBA" id="ARBA00012313"/>
    </source>
</evidence>
<dbReference type="InterPro" id="IPR019794">
    <property type="entry name" value="Peroxidases_AS"/>
</dbReference>
<feature type="binding site" evidence="11">
    <location>
        <position position="93"/>
    </location>
    <ligand>
        <name>Ca(2+)</name>
        <dbReference type="ChEBI" id="CHEBI:29108"/>
        <label>1</label>
    </ligand>
</feature>
<feature type="binding site" evidence="11">
    <location>
        <position position="77"/>
    </location>
    <ligand>
        <name>Ca(2+)</name>
        <dbReference type="ChEBI" id="CHEBI:29108"/>
        <label>1</label>
    </ligand>
</feature>
<evidence type="ECO:0000256" key="13">
    <source>
        <dbReference type="PIRSR" id="PIRSR600823-5"/>
    </source>
</evidence>
<keyword evidence="16" id="KW-0732">Signal</keyword>
<dbReference type="InterPro" id="IPR010255">
    <property type="entry name" value="Haem_peroxidase_sf"/>
</dbReference>
<evidence type="ECO:0000256" key="9">
    <source>
        <dbReference type="ARBA" id="ARBA00023004"/>
    </source>
</evidence>
<feature type="site" description="Transition state stabilizer" evidence="12">
    <location>
        <position position="61"/>
    </location>
</feature>
<feature type="binding site" evidence="11">
    <location>
        <position position="79"/>
    </location>
    <ligand>
        <name>Ca(2+)</name>
        <dbReference type="ChEBI" id="CHEBI:29108"/>
        <label>1</label>
    </ligand>
</feature>
<dbReference type="EMBL" id="SDMP01000017">
    <property type="protein sequence ID" value="RYQ98717.1"/>
    <property type="molecule type" value="Genomic_DNA"/>
</dbReference>
<feature type="region of interest" description="Disordered" evidence="15">
    <location>
        <begin position="162"/>
        <end position="200"/>
    </location>
</feature>
<dbReference type="InterPro" id="IPR000823">
    <property type="entry name" value="Peroxidase_pln"/>
</dbReference>
<evidence type="ECO:0000256" key="12">
    <source>
        <dbReference type="PIRSR" id="PIRSR600823-4"/>
    </source>
</evidence>
<dbReference type="EC" id="1.11.1.7" evidence="4"/>
<sequence>MGSHSYMKVWILGLIALIGATHAQLELGFYSKSCPNAEKIISHYVNEHIHKVPSLATTLLRVPFHDCFVRVSDCVQGCDGSVLVASTKNNQAEKEAPSNLTLRGKTEHQEQTIATTFSTTNTKQKQKNCRRKKQKNIQILTISVEFEEKKKSLEGDIRVRIRKREEGKERRGDSERRPANGNQRATEAENRGEPTVPALE</sequence>
<keyword evidence="9" id="KW-0408">Iron</keyword>
<proteinExistence type="inferred from homology"/>
<feature type="chain" id="PRO_5019357396" description="peroxidase" evidence="16">
    <location>
        <begin position="24"/>
        <end position="200"/>
    </location>
</feature>
<evidence type="ECO:0000256" key="11">
    <source>
        <dbReference type="PIRSR" id="PIRSR600823-3"/>
    </source>
</evidence>